<proteinExistence type="predicted"/>
<dbReference type="InterPro" id="IPR002970">
    <property type="entry name" value="Tick_his-bd"/>
</dbReference>
<evidence type="ECO:0000256" key="1">
    <source>
        <dbReference type="SAM" id="SignalP"/>
    </source>
</evidence>
<dbReference type="SUPFAM" id="SSF50814">
    <property type="entry name" value="Lipocalins"/>
    <property type="match status" value="1"/>
</dbReference>
<dbReference type="Gene3D" id="2.40.128.20">
    <property type="match status" value="1"/>
</dbReference>
<keyword evidence="1" id="KW-0732">Signal</keyword>
<dbReference type="GO" id="GO:0030682">
    <property type="term" value="P:symbiont-mediated perturbation of host defenses"/>
    <property type="evidence" value="ECO:0007669"/>
    <property type="project" value="InterPro"/>
</dbReference>
<reference evidence="2" key="1">
    <citation type="submission" date="2020-03" db="EMBL/GenBank/DDBJ databases">
        <title>A transcriptome and proteome of the tick Rhipicephalus microplus shaped by the genetic composition of its hosts and developmental stage.</title>
        <authorList>
            <person name="Garcia G.R."/>
            <person name="Ribeiro J.M.C."/>
            <person name="Maruyama S.R."/>
            <person name="Gardinasse L.G."/>
            <person name="Nelson K."/>
            <person name="Ferreira B.R."/>
            <person name="Andrade T.G."/>
            <person name="Santos I.K.F.M."/>
        </authorList>
    </citation>
    <scope>NUCLEOTIDE SEQUENCE</scope>
    <source>
        <strain evidence="2">NSGR</strain>
        <tissue evidence="2">Salivary glands</tissue>
    </source>
</reference>
<dbReference type="GO" id="GO:0043176">
    <property type="term" value="F:amine binding"/>
    <property type="evidence" value="ECO:0007669"/>
    <property type="project" value="InterPro"/>
</dbReference>
<dbReference type="InterPro" id="IPR012674">
    <property type="entry name" value="Calycin"/>
</dbReference>
<protein>
    <submittedName>
        <fullName evidence="2">Putative lipocalin</fullName>
    </submittedName>
</protein>
<dbReference type="Pfam" id="PF02098">
    <property type="entry name" value="His_binding"/>
    <property type="match status" value="1"/>
</dbReference>
<feature type="chain" id="PRO_5026151047" evidence="1">
    <location>
        <begin position="17"/>
        <end position="186"/>
    </location>
</feature>
<evidence type="ECO:0000313" key="2">
    <source>
        <dbReference type="EMBL" id="NIE46010.1"/>
    </source>
</evidence>
<sequence length="186" mass="20853">MISVALFLCVLTVVKAGPRAPTTDYAEDSHFYAEQNLSVLIAIEEPLFVKQRNYKTNTTLTCLSATKIGDLGNNQYNYTLKARSGTINISYPVTMTANKTGNHTTYNAVIYKEDPDEPEMNHKIVTMNDNHTCFVLVRAKENSTHECFIVVTASSAKQDIPRRCQQVYDFYCPGNSTVLYNENCTA</sequence>
<feature type="signal peptide" evidence="1">
    <location>
        <begin position="1"/>
        <end position="16"/>
    </location>
</feature>
<name>A0A6G5A781_RHIMP</name>
<dbReference type="EMBL" id="GIKN01003737">
    <property type="protein sequence ID" value="NIE46010.1"/>
    <property type="molecule type" value="Transcribed_RNA"/>
</dbReference>
<organism evidence="2">
    <name type="scientific">Rhipicephalus microplus</name>
    <name type="common">Cattle tick</name>
    <name type="synonym">Boophilus microplus</name>
    <dbReference type="NCBI Taxonomy" id="6941"/>
    <lineage>
        <taxon>Eukaryota</taxon>
        <taxon>Metazoa</taxon>
        <taxon>Ecdysozoa</taxon>
        <taxon>Arthropoda</taxon>
        <taxon>Chelicerata</taxon>
        <taxon>Arachnida</taxon>
        <taxon>Acari</taxon>
        <taxon>Parasitiformes</taxon>
        <taxon>Ixodida</taxon>
        <taxon>Ixodoidea</taxon>
        <taxon>Ixodidae</taxon>
        <taxon>Rhipicephalinae</taxon>
        <taxon>Rhipicephalus</taxon>
        <taxon>Boophilus</taxon>
    </lineage>
</organism>
<dbReference type="AlphaFoldDB" id="A0A6G5A781"/>
<dbReference type="VEuPathDB" id="VectorBase:LOC119165710"/>
<accession>A0A6G5A781</accession>